<evidence type="ECO:0000256" key="2">
    <source>
        <dbReference type="ARBA" id="ARBA00022448"/>
    </source>
</evidence>
<proteinExistence type="predicted"/>
<dbReference type="PANTHER" id="PTHR43833:SF5">
    <property type="entry name" value="TRK SYSTEM POTASSIUM UPTAKE PROTEIN TRKA"/>
    <property type="match status" value="1"/>
</dbReference>
<dbReference type="SUPFAM" id="SSF51735">
    <property type="entry name" value="NAD(P)-binding Rossmann-fold domains"/>
    <property type="match status" value="2"/>
</dbReference>
<dbReference type="InterPro" id="IPR006037">
    <property type="entry name" value="RCK_C"/>
</dbReference>
<feature type="domain" description="RCK C-terminal" evidence="8">
    <location>
        <begin position="364"/>
        <end position="446"/>
    </location>
</feature>
<sequence length="447" mass="49764">MKIIIAGAGETGSHLAKMLSKEGQQIILLDEDGLKLLQLKATLHIETVTGAPASIHCLKEAGVENADLFIAVTPYESENMTACFLAAKLGARKTIARIDNSEYLLQDYREMFADMGISSMIYPEMLAAMEVVHALKATWLREYMSFEKDIMVLGGIKIRDHANVLHKPFNSGYFDHSRYRIVAIKRNNETIIPKGSDEVLSGDLVYFITTPDNLDFVREEAGKRLYEVNNIMIMGGSRIAERIAECIPDDMRVKLFEIDKDKAHSLGEKLNNVLVINGDGRDVELLKEEDIEDMNAFVALTDNSETNILACSVAKRFGIKKTIAEVENMEYIPMAESLDVGAILNKKLLSASTIYQYTINAKVSNVKCLTNVEAVVVEFIAKREGSRFTHTEVKNLHLPENVNIGALIRNGQGIIVNGNTIIQPDDHVIIFCMISAMPSLETFFQQA</sequence>
<keyword evidence="6" id="KW-0406">Ion transport</keyword>
<dbReference type="InterPro" id="IPR003148">
    <property type="entry name" value="RCK_N"/>
</dbReference>
<reference evidence="9 10" key="1">
    <citation type="submission" date="2020-08" db="EMBL/GenBank/DDBJ databases">
        <title>Genomic Encyclopedia of Type Strains, Phase IV (KMG-IV): sequencing the most valuable type-strain genomes for metagenomic binning, comparative biology and taxonomic classification.</title>
        <authorList>
            <person name="Goeker M."/>
        </authorList>
    </citation>
    <scope>NUCLEOTIDE SEQUENCE [LARGE SCALE GENOMIC DNA]</scope>
    <source>
        <strain evidence="9 10">DSM 27471</strain>
    </source>
</reference>
<protein>
    <recommendedName>
        <fullName evidence="1">Trk system potassium uptake protein TrkA</fullName>
    </recommendedName>
</protein>
<comment type="caution">
    <text evidence="9">The sequence shown here is derived from an EMBL/GenBank/DDBJ whole genome shotgun (WGS) entry which is preliminary data.</text>
</comment>
<evidence type="ECO:0000259" key="7">
    <source>
        <dbReference type="PROSITE" id="PS51201"/>
    </source>
</evidence>
<feature type="domain" description="RCK N-terminal" evidence="7">
    <location>
        <begin position="1"/>
        <end position="121"/>
    </location>
</feature>
<evidence type="ECO:0000259" key="8">
    <source>
        <dbReference type="PROSITE" id="PS51202"/>
    </source>
</evidence>
<dbReference type="Gene3D" id="3.30.70.1450">
    <property type="entry name" value="Regulator of K+ conductance, C-terminal domain"/>
    <property type="match status" value="2"/>
</dbReference>
<evidence type="ECO:0000313" key="10">
    <source>
        <dbReference type="Proteomes" id="UP000544222"/>
    </source>
</evidence>
<keyword evidence="4" id="KW-0630">Potassium</keyword>
<dbReference type="PANTHER" id="PTHR43833">
    <property type="entry name" value="POTASSIUM CHANNEL PROTEIN 2-RELATED-RELATED"/>
    <property type="match status" value="1"/>
</dbReference>
<dbReference type="NCBIfam" id="NF007038">
    <property type="entry name" value="PRK09496.2-6"/>
    <property type="match status" value="1"/>
</dbReference>
<keyword evidence="5" id="KW-0520">NAD</keyword>
<dbReference type="Proteomes" id="UP000544222">
    <property type="component" value="Unassembled WGS sequence"/>
</dbReference>
<evidence type="ECO:0000256" key="1">
    <source>
        <dbReference type="ARBA" id="ARBA00017378"/>
    </source>
</evidence>
<dbReference type="AlphaFoldDB" id="A0A7W5DU27"/>
<organism evidence="9 10">
    <name type="scientific">Microbacter margulisiae</name>
    <dbReference type="NCBI Taxonomy" id="1350067"/>
    <lineage>
        <taxon>Bacteria</taxon>
        <taxon>Pseudomonadati</taxon>
        <taxon>Bacteroidota</taxon>
        <taxon>Bacteroidia</taxon>
        <taxon>Bacteroidales</taxon>
        <taxon>Porphyromonadaceae</taxon>
        <taxon>Microbacter</taxon>
    </lineage>
</organism>
<dbReference type="Pfam" id="PF02254">
    <property type="entry name" value="TrkA_N"/>
    <property type="match status" value="2"/>
</dbReference>
<dbReference type="GO" id="GO:0005886">
    <property type="term" value="C:plasma membrane"/>
    <property type="evidence" value="ECO:0007669"/>
    <property type="project" value="InterPro"/>
</dbReference>
<dbReference type="Pfam" id="PF02080">
    <property type="entry name" value="TrkA_C"/>
    <property type="match status" value="2"/>
</dbReference>
<dbReference type="InterPro" id="IPR036721">
    <property type="entry name" value="RCK_C_sf"/>
</dbReference>
<feature type="domain" description="RCK N-terminal" evidence="7">
    <location>
        <begin position="228"/>
        <end position="344"/>
    </location>
</feature>
<dbReference type="GO" id="GO:0015079">
    <property type="term" value="F:potassium ion transmembrane transporter activity"/>
    <property type="evidence" value="ECO:0007669"/>
    <property type="project" value="InterPro"/>
</dbReference>
<dbReference type="Gene3D" id="3.40.50.720">
    <property type="entry name" value="NAD(P)-binding Rossmann-like Domain"/>
    <property type="match status" value="2"/>
</dbReference>
<evidence type="ECO:0000256" key="3">
    <source>
        <dbReference type="ARBA" id="ARBA00022538"/>
    </source>
</evidence>
<evidence type="ECO:0000256" key="6">
    <source>
        <dbReference type="ARBA" id="ARBA00023065"/>
    </source>
</evidence>
<keyword evidence="10" id="KW-1185">Reference proteome</keyword>
<evidence type="ECO:0000256" key="5">
    <source>
        <dbReference type="ARBA" id="ARBA00023027"/>
    </source>
</evidence>
<dbReference type="SUPFAM" id="SSF116726">
    <property type="entry name" value="TrkA C-terminal domain-like"/>
    <property type="match status" value="2"/>
</dbReference>
<dbReference type="EMBL" id="JACHYB010000002">
    <property type="protein sequence ID" value="MBB3188559.1"/>
    <property type="molecule type" value="Genomic_DNA"/>
</dbReference>
<evidence type="ECO:0000256" key="4">
    <source>
        <dbReference type="ARBA" id="ARBA00022958"/>
    </source>
</evidence>
<dbReference type="InterPro" id="IPR050721">
    <property type="entry name" value="Trk_Ktr_HKT_K-transport"/>
</dbReference>
<dbReference type="InterPro" id="IPR036291">
    <property type="entry name" value="NAD(P)-bd_dom_sf"/>
</dbReference>
<feature type="domain" description="RCK C-terminal" evidence="8">
    <location>
        <begin position="141"/>
        <end position="223"/>
    </location>
</feature>
<evidence type="ECO:0000313" key="9">
    <source>
        <dbReference type="EMBL" id="MBB3188559.1"/>
    </source>
</evidence>
<dbReference type="PRINTS" id="PR00335">
    <property type="entry name" value="KUPTAKETRKA"/>
</dbReference>
<dbReference type="PROSITE" id="PS51201">
    <property type="entry name" value="RCK_N"/>
    <property type="match status" value="2"/>
</dbReference>
<dbReference type="InterPro" id="IPR006036">
    <property type="entry name" value="K_uptake_TrkA"/>
</dbReference>
<keyword evidence="3" id="KW-0633">Potassium transport</keyword>
<dbReference type="RefSeq" id="WP_183414309.1">
    <property type="nucleotide sequence ID" value="NZ_JACHYB010000002.1"/>
</dbReference>
<name>A0A7W5DU27_9PORP</name>
<accession>A0A7W5DU27</accession>
<keyword evidence="2" id="KW-0813">Transport</keyword>
<dbReference type="PROSITE" id="PS51202">
    <property type="entry name" value="RCK_C"/>
    <property type="match status" value="2"/>
</dbReference>
<gene>
    <name evidence="9" type="ORF">FHX64_002757</name>
</gene>
<dbReference type="NCBIfam" id="NF007039">
    <property type="entry name" value="PRK09496.3-2"/>
    <property type="match status" value="1"/>
</dbReference>